<name>A0ACC1PV64_9APHY</name>
<sequence length="310" mass="34836">MGEAAAISLQCPSSLRVPLAARRVVQPAYAPHTPVRRAPQDAYRTPPPTEARQQLSAISGPATTAGVTINLRGPTPVKQQEYWANVARAVRNDIPTDADDFTLYTIATADRDRWAQNTYEEVKRELVDTEWQNFVESVYGTNDKDAEQQARGLWAKFMDKVIEASGEKPSPGDPRVVYVPIQGTRYFLRFWPGSFTWAEYCMDFVQTNNRGERVAVNVPEGYAVWTIPDSDSSPWLSPACSEITSIERAHGIQPKDIKPGEEKYIMRDGMTCQLVRDGEALFRFQVPRRPGVYGGDRDSPNDPIIRPTRM</sequence>
<reference evidence="1" key="1">
    <citation type="submission" date="2022-08" db="EMBL/GenBank/DDBJ databases">
        <title>Genome Sequence of Pycnoporus sanguineus.</title>
        <authorList>
            <person name="Buettner E."/>
        </authorList>
    </citation>
    <scope>NUCLEOTIDE SEQUENCE</scope>
    <source>
        <strain evidence="1">CG-C14</strain>
    </source>
</reference>
<keyword evidence="2" id="KW-1185">Reference proteome</keyword>
<evidence type="ECO:0000313" key="1">
    <source>
        <dbReference type="EMBL" id="KAJ3003211.1"/>
    </source>
</evidence>
<dbReference type="EMBL" id="JANSHE010001332">
    <property type="protein sequence ID" value="KAJ3003211.1"/>
    <property type="molecule type" value="Genomic_DNA"/>
</dbReference>
<accession>A0ACC1PV64</accession>
<comment type="caution">
    <text evidence="1">The sequence shown here is derived from an EMBL/GenBank/DDBJ whole genome shotgun (WGS) entry which is preliminary data.</text>
</comment>
<evidence type="ECO:0000313" key="2">
    <source>
        <dbReference type="Proteomes" id="UP001144978"/>
    </source>
</evidence>
<proteinExistence type="predicted"/>
<organism evidence="1 2">
    <name type="scientific">Trametes sanguinea</name>
    <dbReference type="NCBI Taxonomy" id="158606"/>
    <lineage>
        <taxon>Eukaryota</taxon>
        <taxon>Fungi</taxon>
        <taxon>Dikarya</taxon>
        <taxon>Basidiomycota</taxon>
        <taxon>Agaricomycotina</taxon>
        <taxon>Agaricomycetes</taxon>
        <taxon>Polyporales</taxon>
        <taxon>Polyporaceae</taxon>
        <taxon>Trametes</taxon>
    </lineage>
</organism>
<protein>
    <submittedName>
        <fullName evidence="1">Uncharacterized protein</fullName>
    </submittedName>
</protein>
<gene>
    <name evidence="1" type="ORF">NUW54_g5420</name>
</gene>
<dbReference type="Proteomes" id="UP001144978">
    <property type="component" value="Unassembled WGS sequence"/>
</dbReference>